<dbReference type="InParanoid" id="A0A0C3FP26"/>
<dbReference type="EMBL" id="KN832998">
    <property type="protein sequence ID" value="KIM81549.1"/>
    <property type="molecule type" value="Genomic_DNA"/>
</dbReference>
<evidence type="ECO:0000313" key="4">
    <source>
        <dbReference type="Proteomes" id="UP000054166"/>
    </source>
</evidence>
<feature type="domain" description="C2H2-type" evidence="2">
    <location>
        <begin position="158"/>
        <end position="186"/>
    </location>
</feature>
<organism evidence="3 4">
    <name type="scientific">Piloderma croceum (strain F 1598)</name>
    <dbReference type="NCBI Taxonomy" id="765440"/>
    <lineage>
        <taxon>Eukaryota</taxon>
        <taxon>Fungi</taxon>
        <taxon>Dikarya</taxon>
        <taxon>Basidiomycota</taxon>
        <taxon>Agaricomycotina</taxon>
        <taxon>Agaricomycetes</taxon>
        <taxon>Agaricomycetidae</taxon>
        <taxon>Atheliales</taxon>
        <taxon>Atheliaceae</taxon>
        <taxon>Piloderma</taxon>
    </lineage>
</organism>
<dbReference type="InterPro" id="IPR013087">
    <property type="entry name" value="Znf_C2H2_type"/>
</dbReference>
<dbReference type="HOGENOM" id="CLU_1415662_0_0_1"/>
<dbReference type="Gene3D" id="3.30.160.60">
    <property type="entry name" value="Classic Zinc Finger"/>
    <property type="match status" value="1"/>
</dbReference>
<keyword evidence="4" id="KW-1185">Reference proteome</keyword>
<keyword evidence="1" id="KW-0479">Metal-binding</keyword>
<reference evidence="4" key="2">
    <citation type="submission" date="2015-01" db="EMBL/GenBank/DDBJ databases">
        <title>Evolutionary Origins and Diversification of the Mycorrhizal Mutualists.</title>
        <authorList>
            <consortium name="DOE Joint Genome Institute"/>
            <consortium name="Mycorrhizal Genomics Consortium"/>
            <person name="Kohler A."/>
            <person name="Kuo A."/>
            <person name="Nagy L.G."/>
            <person name="Floudas D."/>
            <person name="Copeland A."/>
            <person name="Barry K.W."/>
            <person name="Cichocki N."/>
            <person name="Veneault-Fourrey C."/>
            <person name="LaButti K."/>
            <person name="Lindquist E.A."/>
            <person name="Lipzen A."/>
            <person name="Lundell T."/>
            <person name="Morin E."/>
            <person name="Murat C."/>
            <person name="Riley R."/>
            <person name="Ohm R."/>
            <person name="Sun H."/>
            <person name="Tunlid A."/>
            <person name="Henrissat B."/>
            <person name="Grigoriev I.V."/>
            <person name="Hibbett D.S."/>
            <person name="Martin F."/>
        </authorList>
    </citation>
    <scope>NUCLEOTIDE SEQUENCE [LARGE SCALE GENOMIC DNA]</scope>
    <source>
        <strain evidence="4">F 1598</strain>
    </source>
</reference>
<dbReference type="SMART" id="SM00355">
    <property type="entry name" value="ZnF_C2H2"/>
    <property type="match status" value="3"/>
</dbReference>
<dbReference type="OrthoDB" id="427030at2759"/>
<evidence type="ECO:0000256" key="1">
    <source>
        <dbReference type="PROSITE-ProRule" id="PRU00042"/>
    </source>
</evidence>
<dbReference type="AlphaFoldDB" id="A0A0C3FP26"/>
<gene>
    <name evidence="3" type="ORF">PILCRDRAFT_821333</name>
</gene>
<dbReference type="GO" id="GO:0008270">
    <property type="term" value="F:zinc ion binding"/>
    <property type="evidence" value="ECO:0007669"/>
    <property type="project" value="UniProtKB-KW"/>
</dbReference>
<dbReference type="PROSITE" id="PS00028">
    <property type="entry name" value="ZINC_FINGER_C2H2_1"/>
    <property type="match status" value="1"/>
</dbReference>
<evidence type="ECO:0000313" key="3">
    <source>
        <dbReference type="EMBL" id="KIM81549.1"/>
    </source>
</evidence>
<evidence type="ECO:0000259" key="2">
    <source>
        <dbReference type="PROSITE" id="PS50157"/>
    </source>
</evidence>
<name>A0A0C3FP26_PILCF</name>
<accession>A0A0C3FP26</accession>
<proteinExistence type="predicted"/>
<keyword evidence="1" id="KW-0862">Zinc</keyword>
<dbReference type="Proteomes" id="UP000054166">
    <property type="component" value="Unassembled WGS sequence"/>
</dbReference>
<sequence length="192" mass="21727">MTFPLMEVDEFMVDAILQSINNPENHFIPVVGTHTEEEREEDRANDGTLSDMSELTSLSELDREAESVIDGTAFAIPLHSRHELFRCGYKGCSTQIANNRNAIESHLRQAHPAILPPKNGCIGRTTHCRWPGCESRHLINTDNIWRHIAEMHWGSLAHRCAVCRRSFSRKDSCGRHIRQKHAAELMAASKSC</sequence>
<keyword evidence="1" id="KW-0863">Zinc-finger</keyword>
<protein>
    <recommendedName>
        <fullName evidence="2">C2H2-type domain-containing protein</fullName>
    </recommendedName>
</protein>
<dbReference type="PROSITE" id="PS50157">
    <property type="entry name" value="ZINC_FINGER_C2H2_2"/>
    <property type="match status" value="1"/>
</dbReference>
<reference evidence="3 4" key="1">
    <citation type="submission" date="2014-04" db="EMBL/GenBank/DDBJ databases">
        <authorList>
            <consortium name="DOE Joint Genome Institute"/>
            <person name="Kuo A."/>
            <person name="Tarkka M."/>
            <person name="Buscot F."/>
            <person name="Kohler A."/>
            <person name="Nagy L.G."/>
            <person name="Floudas D."/>
            <person name="Copeland A."/>
            <person name="Barry K.W."/>
            <person name="Cichocki N."/>
            <person name="Veneault-Fourrey C."/>
            <person name="LaButti K."/>
            <person name="Lindquist E.A."/>
            <person name="Lipzen A."/>
            <person name="Lundell T."/>
            <person name="Morin E."/>
            <person name="Murat C."/>
            <person name="Sun H."/>
            <person name="Tunlid A."/>
            <person name="Henrissat B."/>
            <person name="Grigoriev I.V."/>
            <person name="Hibbett D.S."/>
            <person name="Martin F."/>
            <person name="Nordberg H.P."/>
            <person name="Cantor M.N."/>
            <person name="Hua S.X."/>
        </authorList>
    </citation>
    <scope>NUCLEOTIDE SEQUENCE [LARGE SCALE GENOMIC DNA]</scope>
    <source>
        <strain evidence="3 4">F 1598</strain>
    </source>
</reference>